<accession>A1C4F0</accession>
<dbReference type="KEGG" id="act:ACLA_059570"/>
<dbReference type="VEuPathDB" id="FungiDB:ACLA_059570"/>
<dbReference type="GeneID" id="4709005"/>
<dbReference type="RefSeq" id="XP_001276716.1">
    <property type="nucleotide sequence ID" value="XM_001276715.1"/>
</dbReference>
<proteinExistence type="predicted"/>
<sequence>MTEPCSTILAVVEALGTVRAFWEDVKGCLFGHPKQEDLLLFPNYELVGIGGRHGFVEARQLRYGYTMGSVSLFPMRYVTGQMS</sequence>
<keyword evidence="2" id="KW-1185">Reference proteome</keyword>
<gene>
    <name evidence="1" type="ORF">ACLA_059570</name>
</gene>
<reference evidence="1 2" key="1">
    <citation type="journal article" date="2008" name="PLoS Genet.">
        <title>Genomic islands in the pathogenic filamentous fungus Aspergillus fumigatus.</title>
        <authorList>
            <person name="Fedorova N.D."/>
            <person name="Khaldi N."/>
            <person name="Joardar V.S."/>
            <person name="Maiti R."/>
            <person name="Amedeo P."/>
            <person name="Anderson M.J."/>
            <person name="Crabtree J."/>
            <person name="Silva J.C."/>
            <person name="Badger J.H."/>
            <person name="Albarraq A."/>
            <person name="Angiuoli S."/>
            <person name="Bussey H."/>
            <person name="Bowyer P."/>
            <person name="Cotty P.J."/>
            <person name="Dyer P.S."/>
            <person name="Egan A."/>
            <person name="Galens K."/>
            <person name="Fraser-Liggett C.M."/>
            <person name="Haas B.J."/>
            <person name="Inman J.M."/>
            <person name="Kent R."/>
            <person name="Lemieux S."/>
            <person name="Malavazi I."/>
            <person name="Orvis J."/>
            <person name="Roemer T."/>
            <person name="Ronning C.M."/>
            <person name="Sundaram J.P."/>
            <person name="Sutton G."/>
            <person name="Turner G."/>
            <person name="Venter J.C."/>
            <person name="White O.R."/>
            <person name="Whitty B.R."/>
            <person name="Youngman P."/>
            <person name="Wolfe K.H."/>
            <person name="Goldman G.H."/>
            <person name="Wortman J.R."/>
            <person name="Jiang B."/>
            <person name="Denning D.W."/>
            <person name="Nierman W.C."/>
        </authorList>
    </citation>
    <scope>NUCLEOTIDE SEQUENCE [LARGE SCALE GENOMIC DNA]</scope>
    <source>
        <strain evidence="2">ATCC 1007 / CBS 513.65 / DSM 816 / NCTC 3887 / NRRL 1</strain>
    </source>
</reference>
<evidence type="ECO:0000313" key="2">
    <source>
        <dbReference type="Proteomes" id="UP000006701"/>
    </source>
</evidence>
<organism evidence="1 2">
    <name type="scientific">Aspergillus clavatus (strain ATCC 1007 / CBS 513.65 / DSM 816 / NCTC 3887 / NRRL 1 / QM 1276 / 107)</name>
    <dbReference type="NCBI Taxonomy" id="344612"/>
    <lineage>
        <taxon>Eukaryota</taxon>
        <taxon>Fungi</taxon>
        <taxon>Dikarya</taxon>
        <taxon>Ascomycota</taxon>
        <taxon>Pezizomycotina</taxon>
        <taxon>Eurotiomycetes</taxon>
        <taxon>Eurotiomycetidae</taxon>
        <taxon>Eurotiales</taxon>
        <taxon>Aspergillaceae</taxon>
        <taxon>Aspergillus</taxon>
        <taxon>Aspergillus subgen. Fumigati</taxon>
    </lineage>
</organism>
<name>A1C4F0_ASPCL</name>
<protein>
    <submittedName>
        <fullName evidence="1">Uncharacterized protein</fullName>
    </submittedName>
</protein>
<dbReference type="HOGENOM" id="CLU_2542143_0_0_1"/>
<evidence type="ECO:0000313" key="1">
    <source>
        <dbReference type="EMBL" id="EAW15290.1"/>
    </source>
</evidence>
<dbReference type="Proteomes" id="UP000006701">
    <property type="component" value="Unassembled WGS sequence"/>
</dbReference>
<dbReference type="AlphaFoldDB" id="A1C4F0"/>
<dbReference type="EMBL" id="DS026990">
    <property type="protein sequence ID" value="EAW15290.1"/>
    <property type="molecule type" value="Genomic_DNA"/>
</dbReference>